<evidence type="ECO:0000256" key="6">
    <source>
        <dbReference type="PROSITE-ProRule" id="PRU00283"/>
    </source>
</evidence>
<dbReference type="GeneID" id="94423447"/>
<feature type="coiled-coil region" evidence="7">
    <location>
        <begin position="1307"/>
        <end position="1341"/>
    </location>
</feature>
<feature type="compositionally biased region" description="Basic and acidic residues" evidence="8">
    <location>
        <begin position="599"/>
        <end position="611"/>
    </location>
</feature>
<gene>
    <name evidence="10" type="ORF">CSUI_000001</name>
</gene>
<dbReference type="InterPro" id="IPR027640">
    <property type="entry name" value="Kinesin-like_fam"/>
</dbReference>
<dbReference type="InterPro" id="IPR001752">
    <property type="entry name" value="Kinesin_motor_dom"/>
</dbReference>
<keyword evidence="2" id="KW-0547">Nucleotide-binding</keyword>
<feature type="compositionally biased region" description="Low complexity" evidence="8">
    <location>
        <begin position="1508"/>
        <end position="1519"/>
    </location>
</feature>
<dbReference type="PRINTS" id="PR00380">
    <property type="entry name" value="KINESINHEAVY"/>
</dbReference>
<evidence type="ECO:0000256" key="3">
    <source>
        <dbReference type="ARBA" id="ARBA00022840"/>
    </source>
</evidence>
<dbReference type="RefSeq" id="XP_067927788.1">
    <property type="nucleotide sequence ID" value="XM_068060236.1"/>
</dbReference>
<dbReference type="InterPro" id="IPR036961">
    <property type="entry name" value="Kinesin_motor_dom_sf"/>
</dbReference>
<dbReference type="EMBL" id="MIGC01000001">
    <property type="protein sequence ID" value="PHJ26143.1"/>
    <property type="molecule type" value="Genomic_DNA"/>
</dbReference>
<feature type="region of interest" description="Disordered" evidence="8">
    <location>
        <begin position="1480"/>
        <end position="1867"/>
    </location>
</feature>
<feature type="compositionally biased region" description="Basic and acidic residues" evidence="8">
    <location>
        <begin position="1554"/>
        <end position="1568"/>
    </location>
</feature>
<feature type="compositionally biased region" description="Gly residues" evidence="8">
    <location>
        <begin position="673"/>
        <end position="684"/>
    </location>
</feature>
<name>A0A2C6LIY8_9APIC</name>
<feature type="compositionally biased region" description="Low complexity" evidence="8">
    <location>
        <begin position="1662"/>
        <end position="1681"/>
    </location>
</feature>
<keyword evidence="4 7" id="KW-0175">Coiled coil</keyword>
<dbReference type="Pfam" id="PF00225">
    <property type="entry name" value="Kinesin"/>
    <property type="match status" value="1"/>
</dbReference>
<feature type="coiled-coil region" evidence="7">
    <location>
        <begin position="1427"/>
        <end position="1468"/>
    </location>
</feature>
<feature type="compositionally biased region" description="Low complexity" evidence="8">
    <location>
        <begin position="1758"/>
        <end position="1779"/>
    </location>
</feature>
<dbReference type="InterPro" id="IPR027417">
    <property type="entry name" value="P-loop_NTPase"/>
</dbReference>
<dbReference type="GO" id="GO:0007018">
    <property type="term" value="P:microtubule-based movement"/>
    <property type="evidence" value="ECO:0007669"/>
    <property type="project" value="InterPro"/>
</dbReference>
<organism evidence="10 11">
    <name type="scientific">Cystoisospora suis</name>
    <dbReference type="NCBI Taxonomy" id="483139"/>
    <lineage>
        <taxon>Eukaryota</taxon>
        <taxon>Sar</taxon>
        <taxon>Alveolata</taxon>
        <taxon>Apicomplexa</taxon>
        <taxon>Conoidasida</taxon>
        <taxon>Coccidia</taxon>
        <taxon>Eucoccidiorida</taxon>
        <taxon>Eimeriorina</taxon>
        <taxon>Sarcocystidae</taxon>
        <taxon>Cystoisospora</taxon>
    </lineage>
</organism>
<dbReference type="PANTHER" id="PTHR47968:SF36">
    <property type="entry name" value="KINESIN HEAVY CHAIN ISOFORM X1"/>
    <property type="match status" value="1"/>
</dbReference>
<keyword evidence="3" id="KW-0067">ATP-binding</keyword>
<dbReference type="PANTHER" id="PTHR47968">
    <property type="entry name" value="CENTROMERE PROTEIN E"/>
    <property type="match status" value="1"/>
</dbReference>
<feature type="compositionally biased region" description="Basic residues" evidence="8">
    <location>
        <begin position="739"/>
        <end position="751"/>
    </location>
</feature>
<evidence type="ECO:0000256" key="8">
    <source>
        <dbReference type="SAM" id="MobiDB-lite"/>
    </source>
</evidence>
<feature type="domain" description="Kinesin motor" evidence="9">
    <location>
        <begin position="1"/>
        <end position="270"/>
    </location>
</feature>
<feature type="compositionally biased region" description="Basic and acidic residues" evidence="8">
    <location>
        <begin position="1790"/>
        <end position="1809"/>
    </location>
</feature>
<feature type="compositionally biased region" description="Basic residues" evidence="8">
    <location>
        <begin position="638"/>
        <end position="653"/>
    </location>
</feature>
<evidence type="ECO:0000313" key="10">
    <source>
        <dbReference type="EMBL" id="PHJ26143.1"/>
    </source>
</evidence>
<feature type="compositionally biased region" description="Basic and acidic residues" evidence="8">
    <location>
        <begin position="1520"/>
        <end position="1532"/>
    </location>
</feature>
<feature type="compositionally biased region" description="Basic and acidic residues" evidence="8">
    <location>
        <begin position="824"/>
        <end position="839"/>
    </location>
</feature>
<dbReference type="OrthoDB" id="21525at2759"/>
<feature type="region of interest" description="Disordered" evidence="8">
    <location>
        <begin position="21"/>
        <end position="67"/>
    </location>
</feature>
<feature type="region of interest" description="Disordered" evidence="8">
    <location>
        <begin position="968"/>
        <end position="990"/>
    </location>
</feature>
<dbReference type="GO" id="GO:0003777">
    <property type="term" value="F:microtubule motor activity"/>
    <property type="evidence" value="ECO:0007669"/>
    <property type="project" value="InterPro"/>
</dbReference>
<evidence type="ECO:0000256" key="4">
    <source>
        <dbReference type="ARBA" id="ARBA00023054"/>
    </source>
</evidence>
<keyword evidence="11" id="KW-1185">Reference proteome</keyword>
<feature type="compositionally biased region" description="Polar residues" evidence="8">
    <location>
        <begin position="1738"/>
        <end position="1753"/>
    </location>
</feature>
<evidence type="ECO:0000256" key="1">
    <source>
        <dbReference type="ARBA" id="ARBA00022701"/>
    </source>
</evidence>
<dbReference type="PROSITE" id="PS50067">
    <property type="entry name" value="KINESIN_MOTOR_2"/>
    <property type="match status" value="1"/>
</dbReference>
<feature type="compositionally biased region" description="Low complexity" evidence="8">
    <location>
        <begin position="1810"/>
        <end position="1828"/>
    </location>
</feature>
<feature type="compositionally biased region" description="Gly residues" evidence="8">
    <location>
        <begin position="714"/>
        <end position="732"/>
    </location>
</feature>
<reference evidence="10 11" key="1">
    <citation type="journal article" date="2017" name="Int. J. Parasitol.">
        <title>The genome of the protozoan parasite Cystoisospora suis and a reverse vaccinology approach to identify vaccine candidates.</title>
        <authorList>
            <person name="Palmieri N."/>
            <person name="Shrestha A."/>
            <person name="Ruttkowski B."/>
            <person name="Beck T."/>
            <person name="Vogl C."/>
            <person name="Tomley F."/>
            <person name="Blake D.P."/>
            <person name="Joachim A."/>
        </authorList>
    </citation>
    <scope>NUCLEOTIDE SEQUENCE [LARGE SCALE GENOMIC DNA]</scope>
    <source>
        <strain evidence="10 11">Wien I</strain>
    </source>
</reference>
<dbReference type="SMART" id="SM00129">
    <property type="entry name" value="KISc"/>
    <property type="match status" value="1"/>
</dbReference>
<comment type="caution">
    <text evidence="10">The sequence shown here is derived from an EMBL/GenBank/DDBJ whole genome shotgun (WGS) entry which is preliminary data.</text>
</comment>
<feature type="compositionally biased region" description="Low complexity" evidence="8">
    <location>
        <begin position="1575"/>
        <end position="1596"/>
    </location>
</feature>
<feature type="compositionally biased region" description="Basic and acidic residues" evidence="8">
    <location>
        <begin position="25"/>
        <end position="42"/>
    </location>
</feature>
<comment type="caution">
    <text evidence="6">Lacks conserved residue(s) required for the propagation of feature annotation.</text>
</comment>
<feature type="compositionally biased region" description="Low complexity" evidence="8">
    <location>
        <begin position="1631"/>
        <end position="1655"/>
    </location>
</feature>
<feature type="compositionally biased region" description="Polar residues" evidence="8">
    <location>
        <begin position="1598"/>
        <end position="1612"/>
    </location>
</feature>
<keyword evidence="1" id="KW-0493">Microtubule</keyword>
<feature type="compositionally biased region" description="Acidic residues" evidence="8">
    <location>
        <begin position="861"/>
        <end position="870"/>
    </location>
</feature>
<dbReference type="GO" id="GO:0008017">
    <property type="term" value="F:microtubule binding"/>
    <property type="evidence" value="ECO:0007669"/>
    <property type="project" value="InterPro"/>
</dbReference>
<feature type="compositionally biased region" description="Low complexity" evidence="8">
    <location>
        <begin position="783"/>
        <end position="792"/>
    </location>
</feature>
<feature type="compositionally biased region" description="Low complexity" evidence="8">
    <location>
        <begin position="1690"/>
        <end position="1712"/>
    </location>
</feature>
<proteinExistence type="inferred from homology"/>
<feature type="compositionally biased region" description="Basic and acidic residues" evidence="8">
    <location>
        <begin position="483"/>
        <end position="493"/>
    </location>
</feature>
<dbReference type="PROSITE" id="PS00411">
    <property type="entry name" value="KINESIN_MOTOR_1"/>
    <property type="match status" value="1"/>
</dbReference>
<protein>
    <submittedName>
        <fullName evidence="10">Kinesin heavy</fullName>
    </submittedName>
</protein>
<dbReference type="GO" id="GO:0005874">
    <property type="term" value="C:microtubule"/>
    <property type="evidence" value="ECO:0007669"/>
    <property type="project" value="UniProtKB-KW"/>
</dbReference>
<feature type="compositionally biased region" description="Basic and acidic residues" evidence="8">
    <location>
        <begin position="558"/>
        <end position="582"/>
    </location>
</feature>
<evidence type="ECO:0000259" key="9">
    <source>
        <dbReference type="PROSITE" id="PS50067"/>
    </source>
</evidence>
<dbReference type="InterPro" id="IPR019821">
    <property type="entry name" value="Kinesin_motor_CS"/>
</dbReference>
<evidence type="ECO:0000256" key="5">
    <source>
        <dbReference type="ARBA" id="ARBA00023175"/>
    </source>
</evidence>
<dbReference type="VEuPathDB" id="ToxoDB:CSUI_000001"/>
<feature type="region of interest" description="Disordered" evidence="8">
    <location>
        <begin position="445"/>
        <end position="870"/>
    </location>
</feature>
<evidence type="ECO:0000256" key="7">
    <source>
        <dbReference type="SAM" id="Coils"/>
    </source>
</evidence>
<keyword evidence="5" id="KW-0505">Motor protein</keyword>
<accession>A0A2C6LIY8</accession>
<evidence type="ECO:0000313" key="11">
    <source>
        <dbReference type="Proteomes" id="UP000221165"/>
    </source>
</evidence>
<evidence type="ECO:0000256" key="2">
    <source>
        <dbReference type="ARBA" id="ARBA00022741"/>
    </source>
</evidence>
<dbReference type="Gene3D" id="3.40.850.10">
    <property type="entry name" value="Kinesin motor domain"/>
    <property type="match status" value="1"/>
</dbReference>
<dbReference type="Proteomes" id="UP000221165">
    <property type="component" value="Unassembled WGS sequence"/>
</dbReference>
<comment type="similarity">
    <text evidence="6">Belongs to the TRAFAC class myosin-kinesin ATPase superfamily. Kinesin family.</text>
</comment>
<dbReference type="GO" id="GO:0005524">
    <property type="term" value="F:ATP binding"/>
    <property type="evidence" value="ECO:0007669"/>
    <property type="project" value="UniProtKB-KW"/>
</dbReference>
<dbReference type="SUPFAM" id="SSF52540">
    <property type="entry name" value="P-loop containing nucleoside triphosphate hydrolases"/>
    <property type="match status" value="1"/>
</dbReference>
<sequence length="1867" mass="198037">MGVADDPGILPRSLAEFFDCVNDPSLRKEEEQEVKRKQHETEGEGGDGGAADDEDKGGTTGGGEDAAAENTEYLMRVSYVEIYLERTSLVSFSSSSVSSASFSSLHRAEQRRHFARTNFNETSSRSHVVFSITLESTCTFEDGSNVSRRGELKIVDLAGNEKAGRASEGVENARLVLEEGKAINKSLFLLSEVISKLSKQAQQLAESGGKLKKTDKEIYIPWRDSKLTRLLQKALGGNSRASVLVAIHPSNMYLDTSFSTLRFALKCKSIKKKICVNFFSPEQSLIAQQKKLIASYLKLEPLPRPEDNEEVQQLKVDLENKINKFQQFIMKATRPSTPFGGAALARRKTLRGPQQSSGAIGGFRRLDTLAAAKQNLRTIDKLNSGDLYGTEVGGDRVNLSRAFNFLGRKASRTGRSSDGEGVSLPISHMDTIEPAIDAAVQELENIDDDEGDEVSLRSPSEGEETRSGSITPPAISKKKKRIVWREDTTKDQDPEMGGSVLIPSLTSSSPPHAPGRTSPSRVDSEYDETDVDGDRLAGGAAPSTGGEVGRRVGQGVKGKTEERHVADKGKVRGTDSPQKKAVDGTAPSPPTRPSSVPGGEERGEGGRIEGVDHDDEEEKSRRSEPASSKVSGEGVSKKEKKKPTTPRASKRKATVPPASADKADVSAIPAGPGETGPGVTAAGGGKKKEAASVTGGPPTTKDAGEHEEIPPSGTDGGAAVVGGGRAAGGGISGVTTGAKPKKKVAKKKITKTKTFTASPEPSTRELSPEGGTKRGVSPDKTTPRGTTTSTGGVASPSAEGVKPESEEVGEGESQKGLVGGDEEAGLKGEIGDGRGRDVETPSTTSTPALVVTRYPGGEGGGVEDEEEEDEDEVVSRLRGARDRAQSLCYKLQADKKDLAQKLKKAKALGLEAVSRLTYRFNTEHEAAKKLQERVYDLQAQSRYSSAILNRLGLSILSTSSVPDARLRRRQQRGGGGSPPLGEPEDEAGLEEERKEIFTSTTRLSDFIKALLSEQEKASIPGGKRGLLCLPIDRPGSHGADLSPDFFDFTSPGSGGFRGLVFPDVDQVKPLAYAMLSDVLARVMLMHIQASRVKDESSTGGGSASVQRGKTKLLGVAAGIMKGEGLRSLTSKGKAGIKEEDSEADEATYEEVEEVLGLKPSRSLASFSDDARASNELSEADEADLQATEGKRQRIVESVLSLLSPWEQNMLALLYEQQEMRRALGELRDHFVRRLRETQVRFKRAVLEKLEFSDHCERLLGAVTAFKQELQEKQDAKLIEEDTNAKFGKLMNKIEEISIKLGERNVEYRLLSEEYKQLATRNDELRATVDLLKEEKANLLVAPHILPHFEEINDSVEDPAMRSLGYDVCVLQRYASRLLVELEESRATEKDLRSLNAQLYTELSAANDCVHDLKSHINLTSIIHSKTLAGFKKQIAQLEDDVTEKSARIAKLQQEVADSQSRLAKYEGDSGDKTDETAAARTGAAGDNNKNREATPTVVIDRYDDRESGASSVSSLSRVGSQEDKSTADDRDFATSGEEGGPGGRRRSASVAHGGVEEKKKLKKLDGTKGTKSKGLKPGTSSSAGTKKPKAGGAAPARLQQNLVGSSRKSLLSPSRAAGGSRRAAVKTASPTSAGTKVTKGGATAGAAKGSGTSGATRKKTGESSSSYTTPGTSSSGATTKKGGSHQTEESQGASSSSSSQASSSSSSSAAPSTKEGGGGEAIKSRPPASPRDSKRKTSSVTTVGGPSISSNTKQAREVSSVSNHNNSTTTGAGTSTSSTPPITRVGSSGEKSKEVGKANHEEIKPKEGETATSSPSSPTPSAGASSPPQAILPPTVAGVPAFTGDPRDKGFGSMAAALSRRRKPAAS</sequence>